<comment type="caution">
    <text evidence="1">The sequence shown here is derived from an EMBL/GenBank/DDBJ whole genome shotgun (WGS) entry which is preliminary data.</text>
</comment>
<protein>
    <submittedName>
        <fullName evidence="1">16608_t:CDS:1</fullName>
    </submittedName>
</protein>
<gene>
    <name evidence="1" type="ORF">FMOSSE_LOCUS14903</name>
</gene>
<name>A0A9N9I3D6_FUNMO</name>
<dbReference type="EMBL" id="CAJVPP010013087">
    <property type="protein sequence ID" value="CAG8719736.1"/>
    <property type="molecule type" value="Genomic_DNA"/>
</dbReference>
<keyword evidence="2" id="KW-1185">Reference proteome</keyword>
<organism evidence="1 2">
    <name type="scientific">Funneliformis mosseae</name>
    <name type="common">Endomycorrhizal fungus</name>
    <name type="synonym">Glomus mosseae</name>
    <dbReference type="NCBI Taxonomy" id="27381"/>
    <lineage>
        <taxon>Eukaryota</taxon>
        <taxon>Fungi</taxon>
        <taxon>Fungi incertae sedis</taxon>
        <taxon>Mucoromycota</taxon>
        <taxon>Glomeromycotina</taxon>
        <taxon>Glomeromycetes</taxon>
        <taxon>Glomerales</taxon>
        <taxon>Glomeraceae</taxon>
        <taxon>Funneliformis</taxon>
    </lineage>
</organism>
<feature type="non-terminal residue" evidence="1">
    <location>
        <position position="1"/>
    </location>
</feature>
<dbReference type="Proteomes" id="UP000789375">
    <property type="component" value="Unassembled WGS sequence"/>
</dbReference>
<accession>A0A9N9I3D6</accession>
<evidence type="ECO:0000313" key="2">
    <source>
        <dbReference type="Proteomes" id="UP000789375"/>
    </source>
</evidence>
<feature type="non-terminal residue" evidence="1">
    <location>
        <position position="76"/>
    </location>
</feature>
<reference evidence="1" key="1">
    <citation type="submission" date="2021-06" db="EMBL/GenBank/DDBJ databases">
        <authorList>
            <person name="Kallberg Y."/>
            <person name="Tangrot J."/>
            <person name="Rosling A."/>
        </authorList>
    </citation>
    <scope>NUCLEOTIDE SEQUENCE</scope>
    <source>
        <strain evidence="1">87-6 pot B 2015</strain>
    </source>
</reference>
<evidence type="ECO:0000313" key="1">
    <source>
        <dbReference type="EMBL" id="CAG8719736.1"/>
    </source>
</evidence>
<sequence>ISPIIPQKATPQITLFGNFASNTSCYNRPVMAMSTTDSAPHPLYIHPSPEKQLHKITLFGNFASNTSCYNRPVMAM</sequence>
<proteinExistence type="predicted"/>
<dbReference type="AlphaFoldDB" id="A0A9N9I3D6"/>